<dbReference type="InterPro" id="IPR028347">
    <property type="entry name" value="START_dom_prot"/>
</dbReference>
<feature type="signal peptide" evidence="1">
    <location>
        <begin position="1"/>
        <end position="23"/>
    </location>
</feature>
<dbReference type="EMBL" id="CR543861">
    <property type="protein sequence ID" value="CAG70254.1"/>
    <property type="molecule type" value="Genomic_DNA"/>
</dbReference>
<feature type="chain" id="PRO_5004274283" description="START domain-containing protein" evidence="1">
    <location>
        <begin position="24"/>
        <end position="218"/>
    </location>
</feature>
<dbReference type="InterPro" id="IPR023393">
    <property type="entry name" value="START-like_dom_sf"/>
</dbReference>
<accession>Q6F6R3</accession>
<evidence type="ECO:0000313" key="4">
    <source>
        <dbReference type="Proteomes" id="UP000000430"/>
    </source>
</evidence>
<dbReference type="PIRSF" id="PIRSF039033">
    <property type="entry name" value="START_dom"/>
    <property type="match status" value="1"/>
</dbReference>
<dbReference type="GO" id="GO:0005737">
    <property type="term" value="C:cytoplasm"/>
    <property type="evidence" value="ECO:0007669"/>
    <property type="project" value="UniProtKB-ARBA"/>
</dbReference>
<dbReference type="BioCyc" id="ASP62977:ACIAD_RS16365-MONOMER"/>
<dbReference type="OrthoDB" id="5734556at2"/>
<dbReference type="InterPro" id="IPR051213">
    <property type="entry name" value="START_lipid_transfer"/>
</dbReference>
<dbReference type="GO" id="GO:0008289">
    <property type="term" value="F:lipid binding"/>
    <property type="evidence" value="ECO:0007669"/>
    <property type="project" value="InterPro"/>
</dbReference>
<dbReference type="PANTHER" id="PTHR19308">
    <property type="entry name" value="PHOSPHATIDYLCHOLINE TRANSFER PROTEIN"/>
    <property type="match status" value="1"/>
</dbReference>
<dbReference type="KEGG" id="aci:ACIAD3618"/>
<organism evidence="3 4">
    <name type="scientific">Acinetobacter baylyi (strain ATCC 33305 / BD413 / ADP1)</name>
    <dbReference type="NCBI Taxonomy" id="62977"/>
    <lineage>
        <taxon>Bacteria</taxon>
        <taxon>Pseudomonadati</taxon>
        <taxon>Pseudomonadota</taxon>
        <taxon>Gammaproteobacteria</taxon>
        <taxon>Moraxellales</taxon>
        <taxon>Moraxellaceae</taxon>
        <taxon>Acinetobacter</taxon>
    </lineage>
</organism>
<dbReference type="PROSITE" id="PS50848">
    <property type="entry name" value="START"/>
    <property type="match status" value="1"/>
</dbReference>
<gene>
    <name evidence="3" type="ordered locus">ACIAD3618</name>
</gene>
<dbReference type="Pfam" id="PF01852">
    <property type="entry name" value="START"/>
    <property type="match status" value="1"/>
</dbReference>
<proteinExistence type="predicted"/>
<name>Q6F6R3_ACIAD</name>
<dbReference type="AlphaFoldDB" id="Q6F6R3"/>
<dbReference type="SUPFAM" id="SSF55961">
    <property type="entry name" value="Bet v1-like"/>
    <property type="match status" value="1"/>
</dbReference>
<evidence type="ECO:0000256" key="1">
    <source>
        <dbReference type="SAM" id="SignalP"/>
    </source>
</evidence>
<dbReference type="STRING" id="202950.GCA_001485005_01603"/>
<sequence>MIMNKTLGSLSILIALLSFASHATSPDEKLSLYRNNIKVWTYKTEQNPAIQYKAETTFDVPIERAVSLILDVDRAPKWVPYMGEARILSRDDKKGEYTLYMVLDFPFPLKDRDVVVKSKLSKASNGVIHIKNTSLSGVYPEQVGRIRIQQYVGEWTFQKVATDKVKVTTSGYADPAGSIPLSFVNMFVEQQPYQMLMKMKSELADTSNANIKLPEMLK</sequence>
<protein>
    <recommendedName>
        <fullName evidence="2">START domain-containing protein</fullName>
    </recommendedName>
</protein>
<dbReference type="HOGENOM" id="CLU_095975_1_0_6"/>
<dbReference type="eggNOG" id="ENOG503302V">
    <property type="taxonomic scope" value="Bacteria"/>
</dbReference>
<reference evidence="3 4" key="1">
    <citation type="journal article" date="2004" name="Nucleic Acids Res.">
        <title>Unique features revealed by the genome sequence of Acinetobacter sp. ADP1, a versatile and naturally transformation competent bacterium.</title>
        <authorList>
            <person name="Barbe V."/>
            <person name="Vallenet D."/>
            <person name="Fonknechten N."/>
            <person name="Kreimeyer A."/>
            <person name="Oztas S."/>
            <person name="Labarre L."/>
            <person name="Cruveiller S."/>
            <person name="Robert C."/>
            <person name="Duprat S."/>
            <person name="Wincker P."/>
            <person name="Ornston L.N."/>
            <person name="Weissenbach J."/>
            <person name="Marliere P."/>
            <person name="Cohen G.N."/>
            <person name="Medigue C."/>
        </authorList>
    </citation>
    <scope>NUCLEOTIDE SEQUENCE [LARGE SCALE GENOMIC DNA]</scope>
    <source>
        <strain evidence="4">ATCC 33305 / BD413 / ADP1</strain>
    </source>
</reference>
<evidence type="ECO:0000259" key="2">
    <source>
        <dbReference type="PROSITE" id="PS50848"/>
    </source>
</evidence>
<feature type="domain" description="START" evidence="2">
    <location>
        <begin position="27"/>
        <end position="208"/>
    </location>
</feature>
<dbReference type="InterPro" id="IPR002913">
    <property type="entry name" value="START_lipid-bd_dom"/>
</dbReference>
<keyword evidence="1" id="KW-0732">Signal</keyword>
<dbReference type="Proteomes" id="UP000000430">
    <property type="component" value="Chromosome"/>
</dbReference>
<dbReference type="SMR" id="Q6F6R3"/>
<evidence type="ECO:0000313" key="3">
    <source>
        <dbReference type="EMBL" id="CAG70254.1"/>
    </source>
</evidence>
<dbReference type="Gene3D" id="3.30.530.20">
    <property type="match status" value="1"/>
</dbReference>
<dbReference type="PANTHER" id="PTHR19308:SF14">
    <property type="entry name" value="START DOMAIN-CONTAINING PROTEIN"/>
    <property type="match status" value="1"/>
</dbReference>
<dbReference type="CDD" id="cd08876">
    <property type="entry name" value="START_1"/>
    <property type="match status" value="1"/>
</dbReference>